<dbReference type="GO" id="GO:0006355">
    <property type="term" value="P:regulation of DNA-templated transcription"/>
    <property type="evidence" value="ECO:0007669"/>
    <property type="project" value="InterPro"/>
</dbReference>
<reference evidence="5 6" key="1">
    <citation type="journal article" date="2015" name="Genome Announc.">
        <title>Genome Assemblies of Three Soil-Associated Devosia species: D. insulae, D. limi, and D. soli.</title>
        <authorList>
            <person name="Hassan Y.I."/>
            <person name="Lepp D."/>
            <person name="Zhou T."/>
        </authorList>
    </citation>
    <scope>NUCLEOTIDE SEQUENCE [LARGE SCALE GENOMIC DNA]</scope>
    <source>
        <strain evidence="5 6">DS-56</strain>
    </source>
</reference>
<protein>
    <submittedName>
        <fullName evidence="5">Transcriptional regulator CadC</fullName>
    </submittedName>
</protein>
<dbReference type="Pfam" id="PF13181">
    <property type="entry name" value="TPR_8"/>
    <property type="match status" value="1"/>
</dbReference>
<evidence type="ECO:0000256" key="2">
    <source>
        <dbReference type="PROSITE-ProRule" id="PRU01091"/>
    </source>
</evidence>
<keyword evidence="3" id="KW-0812">Transmembrane</keyword>
<dbReference type="EMBL" id="LAJE02000039">
    <property type="protein sequence ID" value="OEO33062.1"/>
    <property type="molecule type" value="Genomic_DNA"/>
</dbReference>
<comment type="caution">
    <text evidence="5">The sequence shown here is derived from an EMBL/GenBank/DDBJ whole genome shotgun (WGS) entry which is preliminary data.</text>
</comment>
<evidence type="ECO:0000313" key="5">
    <source>
        <dbReference type="EMBL" id="OEO33062.1"/>
    </source>
</evidence>
<dbReference type="InterPro" id="IPR016032">
    <property type="entry name" value="Sig_transdc_resp-reg_C-effctor"/>
</dbReference>
<dbReference type="SMART" id="SM00862">
    <property type="entry name" value="Trans_reg_C"/>
    <property type="match status" value="1"/>
</dbReference>
<dbReference type="Gene3D" id="1.25.40.10">
    <property type="entry name" value="Tetratricopeptide repeat domain"/>
    <property type="match status" value="2"/>
</dbReference>
<evidence type="ECO:0000256" key="1">
    <source>
        <dbReference type="ARBA" id="ARBA00023125"/>
    </source>
</evidence>
<keyword evidence="3" id="KW-1133">Transmembrane helix</keyword>
<feature type="transmembrane region" description="Helical" evidence="3">
    <location>
        <begin position="129"/>
        <end position="151"/>
    </location>
</feature>
<dbReference type="InterPro" id="IPR011990">
    <property type="entry name" value="TPR-like_helical_dom_sf"/>
</dbReference>
<evidence type="ECO:0000256" key="3">
    <source>
        <dbReference type="SAM" id="Phobius"/>
    </source>
</evidence>
<dbReference type="GO" id="GO:0003677">
    <property type="term" value="F:DNA binding"/>
    <property type="evidence" value="ECO:0007669"/>
    <property type="project" value="UniProtKB-UniRule"/>
</dbReference>
<feature type="DNA-binding region" description="OmpR/PhoB-type" evidence="2">
    <location>
        <begin position="3"/>
        <end position="100"/>
    </location>
</feature>
<dbReference type="PANTHER" id="PTHR12558">
    <property type="entry name" value="CELL DIVISION CYCLE 16,23,27"/>
    <property type="match status" value="1"/>
</dbReference>
<gene>
    <name evidence="5" type="ORF">VW23_008440</name>
</gene>
<keyword evidence="3" id="KW-0472">Membrane</keyword>
<dbReference type="AlphaFoldDB" id="A0A1E5XWW2"/>
<dbReference type="CDD" id="cd00383">
    <property type="entry name" value="trans_reg_C"/>
    <property type="match status" value="1"/>
</dbReference>
<proteinExistence type="predicted"/>
<feature type="non-terminal residue" evidence="5">
    <location>
        <position position="501"/>
    </location>
</feature>
<dbReference type="SUPFAM" id="SSF46894">
    <property type="entry name" value="C-terminal effector domain of the bipartite response regulators"/>
    <property type="match status" value="1"/>
</dbReference>
<dbReference type="OrthoDB" id="54411at2"/>
<dbReference type="InterPro" id="IPR001867">
    <property type="entry name" value="OmpR/PhoB-type_DNA-bd"/>
</dbReference>
<dbReference type="Pfam" id="PF00486">
    <property type="entry name" value="Trans_reg_C"/>
    <property type="match status" value="1"/>
</dbReference>
<organism evidence="5 6">
    <name type="scientific">Devosia insulae DS-56</name>
    <dbReference type="NCBI Taxonomy" id="1116389"/>
    <lineage>
        <taxon>Bacteria</taxon>
        <taxon>Pseudomonadati</taxon>
        <taxon>Pseudomonadota</taxon>
        <taxon>Alphaproteobacteria</taxon>
        <taxon>Hyphomicrobiales</taxon>
        <taxon>Devosiaceae</taxon>
        <taxon>Devosia</taxon>
    </lineage>
</organism>
<dbReference type="RefSeq" id="WP_069907808.1">
    <property type="nucleotide sequence ID" value="NZ_LAJE02000039.1"/>
</dbReference>
<accession>A0A1E5XWW2</accession>
<dbReference type="Proteomes" id="UP000095463">
    <property type="component" value="Unassembled WGS sequence"/>
</dbReference>
<evidence type="ECO:0000259" key="4">
    <source>
        <dbReference type="PROSITE" id="PS51755"/>
    </source>
</evidence>
<name>A0A1E5XWW2_9HYPH</name>
<evidence type="ECO:0000313" key="6">
    <source>
        <dbReference type="Proteomes" id="UP000095463"/>
    </source>
</evidence>
<feature type="domain" description="OmpR/PhoB-type" evidence="4">
    <location>
        <begin position="3"/>
        <end position="100"/>
    </location>
</feature>
<keyword evidence="6" id="KW-1185">Reference proteome</keyword>
<dbReference type="SUPFAM" id="SSF48452">
    <property type="entry name" value="TPR-like"/>
    <property type="match status" value="1"/>
</dbReference>
<dbReference type="InterPro" id="IPR019734">
    <property type="entry name" value="TPR_rpt"/>
</dbReference>
<keyword evidence="1 2" id="KW-0238">DNA-binding</keyword>
<dbReference type="GO" id="GO:0000160">
    <property type="term" value="P:phosphorelay signal transduction system"/>
    <property type="evidence" value="ECO:0007669"/>
    <property type="project" value="InterPro"/>
</dbReference>
<dbReference type="InterPro" id="IPR036388">
    <property type="entry name" value="WH-like_DNA-bd_sf"/>
</dbReference>
<dbReference type="PROSITE" id="PS51755">
    <property type="entry name" value="OMPR_PHOB"/>
    <property type="match status" value="1"/>
</dbReference>
<dbReference type="Gene3D" id="1.10.10.10">
    <property type="entry name" value="Winged helix-like DNA-binding domain superfamily/Winged helix DNA-binding domain"/>
    <property type="match status" value="1"/>
</dbReference>
<sequence>MGGTVIRFAGFELDRERAELRRADGTAIRLRPKTLEMLQVFVASPGRLLSKEQLMDAVWPNVHVGEDSLFQRIKELRTALGDDERRMIRLVSGQGYVFDVELTAAVADEAAVSARAIAPPVHRFRLSPLTLGLLAAAVVIGLAAAGSLLLAPTRHGPTSIAVVAFTTSGDDGRLTATAAGVTTRLSDGLARIDNIVGVAADGADLAADYVVSGEIRLAGTSWTAEARLIDSATHQLQSVTSVTVEIGDADLPLQQARLAAGIGHVLALRLNALLNGDAAAARQDTKVVIEQATAFLTQTSPERFGEAEQMLKAATVADPENVDLAVALAALQLRGIQMVWYAPDDGKAAETSARATLERALRLKPSSIAVLEAYCRFLNATTRFSESLVACARALSFDPWNGIALYHIGLAQLQLGRFEDALVTFNQADQFDTPAVGRWTWLLGAGWVNLLMDRDAAAIDWLQRAIAITPASGRPMMLLAAAYQRLGREAEAEATLAEALA</sequence>
<dbReference type="PANTHER" id="PTHR12558:SF33">
    <property type="entry name" value="BLL7664 PROTEIN"/>
    <property type="match status" value="1"/>
</dbReference>